<name>A0A1W6JXY8_9CREN</name>
<dbReference type="KEGG" id="aman:B6F84_03075"/>
<reference evidence="1 2" key="1">
    <citation type="submission" date="2017-03" db="EMBL/GenBank/DDBJ databases">
        <title>Sulfur activation and transportation mechanism of thermophilic Archaea Acidianus manzaensis YN-25.</title>
        <authorList>
            <person name="Ma Y."/>
            <person name="Yang Y."/>
            <person name="Xia J."/>
        </authorList>
    </citation>
    <scope>NUCLEOTIDE SEQUENCE [LARGE SCALE GENOMIC DNA]</scope>
    <source>
        <strain evidence="1 2">YN-25</strain>
    </source>
</reference>
<dbReference type="OrthoDB" id="33859at2157"/>
<organism evidence="1 2">
    <name type="scientific">Acidianus manzaensis</name>
    <dbReference type="NCBI Taxonomy" id="282676"/>
    <lineage>
        <taxon>Archaea</taxon>
        <taxon>Thermoproteota</taxon>
        <taxon>Thermoprotei</taxon>
        <taxon>Sulfolobales</taxon>
        <taxon>Sulfolobaceae</taxon>
        <taxon>Acidianus</taxon>
    </lineage>
</organism>
<sequence length="163" mass="19469">MQITNKYLSTRPSMKLKILDLEIPCDTECLKNTEFKDLLNNETFKSELEIVDNLENLINIKIDDLLEELRYRFSKYKVNYENLAYALYRMIEYGGNVIIGEKLLFEERIIASDNYSKNYEISKMIDEAKLDENIKSICDEIRYLSESLWEHFDKNLRRIINES</sequence>
<dbReference type="RefSeq" id="WP_148690870.1">
    <property type="nucleotide sequence ID" value="NZ_CP020477.1"/>
</dbReference>
<keyword evidence="2" id="KW-1185">Reference proteome</keyword>
<evidence type="ECO:0000313" key="2">
    <source>
        <dbReference type="Proteomes" id="UP000193404"/>
    </source>
</evidence>
<dbReference type="EMBL" id="CP020477">
    <property type="protein sequence ID" value="ARM75112.1"/>
    <property type="molecule type" value="Genomic_DNA"/>
</dbReference>
<dbReference type="Proteomes" id="UP000193404">
    <property type="component" value="Chromosome"/>
</dbReference>
<proteinExistence type="predicted"/>
<dbReference type="GeneID" id="41589868"/>
<evidence type="ECO:0000313" key="1">
    <source>
        <dbReference type="EMBL" id="ARM75112.1"/>
    </source>
</evidence>
<gene>
    <name evidence="1" type="ORF">B6F84_03075</name>
</gene>
<dbReference type="STRING" id="282676.B6F84_03075"/>
<dbReference type="AlphaFoldDB" id="A0A1W6JXY8"/>
<protein>
    <submittedName>
        <fullName evidence="1">Uncharacterized protein</fullName>
    </submittedName>
</protein>
<accession>A0A1W6JXY8</accession>